<protein>
    <submittedName>
        <fullName evidence="5">ABC transporter substrate-binding protein</fullName>
    </submittedName>
</protein>
<dbReference type="Gene3D" id="3.40.50.2300">
    <property type="match status" value="2"/>
</dbReference>
<comment type="subcellular location">
    <subcellularLocation>
        <location evidence="1">Cell envelope</location>
    </subcellularLocation>
</comment>
<dbReference type="AlphaFoldDB" id="A0A927FAV6"/>
<dbReference type="SUPFAM" id="SSF53822">
    <property type="entry name" value="Periplasmic binding protein-like I"/>
    <property type="match status" value="1"/>
</dbReference>
<dbReference type="CDD" id="cd06309">
    <property type="entry name" value="PBP1_galactofuranose_YtfQ-like"/>
    <property type="match status" value="1"/>
</dbReference>
<proteinExistence type="inferred from homology"/>
<evidence type="ECO:0000313" key="6">
    <source>
        <dbReference type="Proteomes" id="UP000622317"/>
    </source>
</evidence>
<dbReference type="Proteomes" id="UP000622317">
    <property type="component" value="Unassembled WGS sequence"/>
</dbReference>
<name>A0A927FAV6_9BACT</name>
<evidence type="ECO:0000313" key="5">
    <source>
        <dbReference type="EMBL" id="MBD5780350.1"/>
    </source>
</evidence>
<dbReference type="GO" id="GO:0030246">
    <property type="term" value="F:carbohydrate binding"/>
    <property type="evidence" value="ECO:0007669"/>
    <property type="project" value="UniProtKB-ARBA"/>
</dbReference>
<keyword evidence="6" id="KW-1185">Reference proteome</keyword>
<evidence type="ECO:0000256" key="3">
    <source>
        <dbReference type="ARBA" id="ARBA00022729"/>
    </source>
</evidence>
<reference evidence="5" key="1">
    <citation type="submission" date="2020-09" db="EMBL/GenBank/DDBJ databases">
        <title>Pelagicoccus enzymogenes sp. nov. with an EPS production, isolated from marine sediment.</title>
        <authorList>
            <person name="Feng X."/>
        </authorList>
    </citation>
    <scope>NUCLEOTIDE SEQUENCE</scope>
    <source>
        <strain evidence="5">NFK12</strain>
    </source>
</reference>
<dbReference type="RefSeq" id="WP_191617861.1">
    <property type="nucleotide sequence ID" value="NZ_JARXHZ010000004.1"/>
</dbReference>
<dbReference type="InterPro" id="IPR028082">
    <property type="entry name" value="Peripla_BP_I"/>
</dbReference>
<sequence length="318" mass="34678">MLTRFVAPSLMLASVFLSGCGGGGDSAEKKLKIGFAQVGAESVWRTANTDSMQREAAKRGVDFKFSSGEGKQENQIRAIRSFVAQGVDLIILSPIVETGWDPVLKEAKRAGIPVLLMDREIETSDESLYAAFIGSDFVEEGRLAARWMVENVKGDNVKIVELEGTPGSAPAIDRQTGFREIVDKHSNFKIIESQSANFRRSDGKDLMESLLKLHSEIDVVYAHNDDMALGAIQAIEAAGLKPGKDIVIISIDAIKEAFEAVVAGKINCIVECTPLFGPLAFDMAEKILNGEPYERRVVMKDKVFDQTNAAAAIDSRMY</sequence>
<dbReference type="EMBL" id="JACYFG010000036">
    <property type="protein sequence ID" value="MBD5780350.1"/>
    <property type="molecule type" value="Genomic_DNA"/>
</dbReference>
<dbReference type="InterPro" id="IPR025997">
    <property type="entry name" value="SBP_2_dom"/>
</dbReference>
<comment type="similarity">
    <text evidence="2">Belongs to the bacterial solute-binding protein 2 family.</text>
</comment>
<dbReference type="PANTHER" id="PTHR46847:SF3">
    <property type="entry name" value="GALACTOFURANOSE-BINDING PROTEIN YTFQ"/>
    <property type="match status" value="1"/>
</dbReference>
<dbReference type="PANTHER" id="PTHR46847">
    <property type="entry name" value="D-ALLOSE-BINDING PERIPLASMIC PROTEIN-RELATED"/>
    <property type="match status" value="1"/>
</dbReference>
<gene>
    <name evidence="5" type="ORF">IEN85_12685</name>
</gene>
<accession>A0A927FAV6</accession>
<evidence type="ECO:0000256" key="1">
    <source>
        <dbReference type="ARBA" id="ARBA00004196"/>
    </source>
</evidence>
<comment type="caution">
    <text evidence="5">The sequence shown here is derived from an EMBL/GenBank/DDBJ whole genome shotgun (WGS) entry which is preliminary data.</text>
</comment>
<organism evidence="5 6">
    <name type="scientific">Pelagicoccus enzymogenes</name>
    <dbReference type="NCBI Taxonomy" id="2773457"/>
    <lineage>
        <taxon>Bacteria</taxon>
        <taxon>Pseudomonadati</taxon>
        <taxon>Verrucomicrobiota</taxon>
        <taxon>Opitutia</taxon>
        <taxon>Puniceicoccales</taxon>
        <taxon>Pelagicoccaceae</taxon>
        <taxon>Pelagicoccus</taxon>
    </lineage>
</organism>
<feature type="domain" description="Periplasmic binding protein" evidence="4">
    <location>
        <begin position="34"/>
        <end position="291"/>
    </location>
</feature>
<evidence type="ECO:0000256" key="2">
    <source>
        <dbReference type="ARBA" id="ARBA00007639"/>
    </source>
</evidence>
<dbReference type="Pfam" id="PF13407">
    <property type="entry name" value="Peripla_BP_4"/>
    <property type="match status" value="1"/>
</dbReference>
<evidence type="ECO:0000259" key="4">
    <source>
        <dbReference type="Pfam" id="PF13407"/>
    </source>
</evidence>
<dbReference type="GO" id="GO:0030313">
    <property type="term" value="C:cell envelope"/>
    <property type="evidence" value="ECO:0007669"/>
    <property type="project" value="UniProtKB-SubCell"/>
</dbReference>
<dbReference type="PROSITE" id="PS51257">
    <property type="entry name" value="PROKAR_LIPOPROTEIN"/>
    <property type="match status" value="1"/>
</dbReference>
<keyword evidence="3" id="KW-0732">Signal</keyword>